<dbReference type="InterPro" id="IPR004089">
    <property type="entry name" value="MCPsignal_dom"/>
</dbReference>
<dbReference type="EMBL" id="JAMTCD010000003">
    <property type="protein sequence ID" value="MCT7940805.1"/>
    <property type="molecule type" value="Genomic_DNA"/>
</dbReference>
<keyword evidence="4" id="KW-0175">Coiled coil</keyword>
<dbReference type="PROSITE" id="PS50111">
    <property type="entry name" value="CHEMOTAXIS_TRANSDUC_2"/>
    <property type="match status" value="1"/>
</dbReference>
<keyword evidence="5" id="KW-1133">Transmembrane helix</keyword>
<feature type="domain" description="Methyl-accepting transducer" evidence="6">
    <location>
        <begin position="120"/>
        <end position="356"/>
    </location>
</feature>
<dbReference type="CDD" id="cd11386">
    <property type="entry name" value="MCP_signal"/>
    <property type="match status" value="1"/>
</dbReference>
<dbReference type="Proteomes" id="UP001155546">
    <property type="component" value="Unassembled WGS sequence"/>
</dbReference>
<dbReference type="Pfam" id="PF00015">
    <property type="entry name" value="MCPsignal"/>
    <property type="match status" value="1"/>
</dbReference>
<keyword evidence="5" id="KW-0472">Membrane</keyword>
<comment type="caution">
    <text evidence="7">The sequence shown here is derived from an EMBL/GenBank/DDBJ whole genome shotgun (WGS) entry which is preliminary data.</text>
</comment>
<dbReference type="AlphaFoldDB" id="A0A9X3ATS8"/>
<feature type="transmembrane region" description="Helical" evidence="5">
    <location>
        <begin position="12"/>
        <end position="31"/>
    </location>
</feature>
<evidence type="ECO:0000256" key="3">
    <source>
        <dbReference type="PROSITE-ProRule" id="PRU00284"/>
    </source>
</evidence>
<dbReference type="RefSeq" id="WP_261297249.1">
    <property type="nucleotide sequence ID" value="NZ_JAMTCD010000003.1"/>
</dbReference>
<feature type="transmembrane region" description="Helical" evidence="5">
    <location>
        <begin position="37"/>
        <end position="59"/>
    </location>
</feature>
<evidence type="ECO:0000313" key="7">
    <source>
        <dbReference type="EMBL" id="MCT7940805.1"/>
    </source>
</evidence>
<protein>
    <submittedName>
        <fullName evidence="7">Methyl-accepting chemotaxis protein</fullName>
    </submittedName>
</protein>
<name>A0A9X3ATS8_9GAMM</name>
<dbReference type="GO" id="GO:0007165">
    <property type="term" value="P:signal transduction"/>
    <property type="evidence" value="ECO:0007669"/>
    <property type="project" value="UniProtKB-KW"/>
</dbReference>
<accession>A0A9X3ATS8</accession>
<feature type="coiled-coil region" evidence="4">
    <location>
        <begin position="114"/>
        <end position="176"/>
    </location>
</feature>
<sequence>MQTSFEKSIHRKLLVPILVIVVPFLLLVSMLDSNISKTTVIGLIIGLVVCQWLVGLWSIQHHLQSRLARLHQYLQLVVNTEKAPEAPLKDHQTDELATITNELSQFIEGLKVVLDEIRIDAKTFKQEAKVLTEQMHHAENSVDKSVQENAQITLSLQEIAHTANELSSNADELKSTSAEVHQLLQIGNKDAIDNQAAMTDFANGIESMVNDLSLLNNDSLKIGNVLEVIKSIAEQTNLLALNAAIEAARAGEQGRGFAVVADEVRALAHRTQESTVEIQTIVEQLQHKAQNAVTGIGESQRISQQSVAQCQRVTKAFKDIEEAYSLLDNVASNMTYSIQGQQSSTESINQRANEISRLSQDVSHGLRVATQGANAQSKTSDKLERVLGRICV</sequence>
<dbReference type="PANTHER" id="PTHR32089:SF112">
    <property type="entry name" value="LYSOZYME-LIKE PROTEIN-RELATED"/>
    <property type="match status" value="1"/>
</dbReference>
<dbReference type="GO" id="GO:0006935">
    <property type="term" value="P:chemotaxis"/>
    <property type="evidence" value="ECO:0007669"/>
    <property type="project" value="UniProtKB-ARBA"/>
</dbReference>
<comment type="subcellular location">
    <subcellularLocation>
        <location evidence="1">Membrane</location>
    </subcellularLocation>
</comment>
<evidence type="ECO:0000256" key="5">
    <source>
        <dbReference type="SAM" id="Phobius"/>
    </source>
</evidence>
<evidence type="ECO:0000256" key="1">
    <source>
        <dbReference type="ARBA" id="ARBA00004370"/>
    </source>
</evidence>
<dbReference type="SUPFAM" id="SSF58104">
    <property type="entry name" value="Methyl-accepting chemotaxis protein (MCP) signaling domain"/>
    <property type="match status" value="1"/>
</dbReference>
<evidence type="ECO:0000256" key="2">
    <source>
        <dbReference type="ARBA" id="ARBA00023224"/>
    </source>
</evidence>
<organism evidence="7 8">
    <name type="scientific">Shewanella holmiensis</name>
    <dbReference type="NCBI Taxonomy" id="2952222"/>
    <lineage>
        <taxon>Bacteria</taxon>
        <taxon>Pseudomonadati</taxon>
        <taxon>Pseudomonadota</taxon>
        <taxon>Gammaproteobacteria</taxon>
        <taxon>Alteromonadales</taxon>
        <taxon>Shewanellaceae</taxon>
        <taxon>Shewanella</taxon>
    </lineage>
</organism>
<dbReference type="GO" id="GO:0016020">
    <property type="term" value="C:membrane"/>
    <property type="evidence" value="ECO:0007669"/>
    <property type="project" value="UniProtKB-SubCell"/>
</dbReference>
<evidence type="ECO:0000256" key="4">
    <source>
        <dbReference type="SAM" id="Coils"/>
    </source>
</evidence>
<dbReference type="Gene3D" id="1.10.287.950">
    <property type="entry name" value="Methyl-accepting chemotaxis protein"/>
    <property type="match status" value="1"/>
</dbReference>
<proteinExistence type="predicted"/>
<evidence type="ECO:0000259" key="6">
    <source>
        <dbReference type="PROSITE" id="PS50111"/>
    </source>
</evidence>
<evidence type="ECO:0000313" key="8">
    <source>
        <dbReference type="Proteomes" id="UP001155546"/>
    </source>
</evidence>
<reference evidence="7" key="1">
    <citation type="journal article" date="2023" name="Int. J. Syst. Evol. Microbiol.">
        <title>&lt;i&gt;Shewanella septentrionalis&lt;/i&gt; sp. nov. and &lt;i&gt;Shewanella holmiensis&lt;/i&gt; sp. nov., isolated from Baltic Sea water and sediments.</title>
        <authorList>
            <person name="Martin-Rodriguez A.J."/>
            <person name="Thorell K."/>
            <person name="Joffre E."/>
            <person name="Jensie-Markopoulos S."/>
            <person name="Moore E.R.B."/>
            <person name="Sjoling A."/>
        </authorList>
    </citation>
    <scope>NUCLEOTIDE SEQUENCE</scope>
    <source>
        <strain evidence="7">SP1S2-7</strain>
    </source>
</reference>
<gene>
    <name evidence="7" type="ORF">NE535_03160</name>
</gene>
<dbReference type="SMART" id="SM00283">
    <property type="entry name" value="MA"/>
    <property type="match status" value="1"/>
</dbReference>
<keyword evidence="5" id="KW-0812">Transmembrane</keyword>
<dbReference type="PANTHER" id="PTHR32089">
    <property type="entry name" value="METHYL-ACCEPTING CHEMOTAXIS PROTEIN MCPB"/>
    <property type="match status" value="1"/>
</dbReference>
<keyword evidence="8" id="KW-1185">Reference proteome</keyword>
<keyword evidence="2 3" id="KW-0807">Transducer</keyword>